<dbReference type="Proteomes" id="UP000605427">
    <property type="component" value="Unassembled WGS sequence"/>
</dbReference>
<proteinExistence type="predicted"/>
<comment type="caution">
    <text evidence="1">The sequence shown here is derived from an EMBL/GenBank/DDBJ whole genome shotgun (WGS) entry which is preliminary data.</text>
</comment>
<evidence type="ECO:0000313" key="1">
    <source>
        <dbReference type="EMBL" id="GGH71500.1"/>
    </source>
</evidence>
<gene>
    <name evidence="1" type="ORF">GCM10007362_08680</name>
</gene>
<sequence length="201" mass="23326">MMEVGDFERKDVYYNEKLQPVDEKICGLLKQRKELAEGNPGHPLKVLVKEWAEKYGFYEEYLHTVFSTLNLEDMYKPRVKPNEFRCQIPVMRSAEQDGVFYSVVAMRQYDNASVVVLSADWEEEFDLHHSERTHREFTLEIGGDQEYDCRMQIGSGTTGKMSYNYIISPALPDHLAEIEFRVRAYIGVGKENPVGPEFVLV</sequence>
<keyword evidence="2" id="KW-1185">Reference proteome</keyword>
<name>A0ABQ1ZQW5_9BACL</name>
<accession>A0ABQ1ZQW5</accession>
<protein>
    <submittedName>
        <fullName evidence="1">Uncharacterized protein</fullName>
    </submittedName>
</protein>
<dbReference type="EMBL" id="BMDD01000001">
    <property type="protein sequence ID" value="GGH71500.1"/>
    <property type="molecule type" value="Genomic_DNA"/>
</dbReference>
<evidence type="ECO:0000313" key="2">
    <source>
        <dbReference type="Proteomes" id="UP000605427"/>
    </source>
</evidence>
<reference evidence="2" key="1">
    <citation type="journal article" date="2019" name="Int. J. Syst. Evol. Microbiol.">
        <title>The Global Catalogue of Microorganisms (GCM) 10K type strain sequencing project: providing services to taxonomists for standard genome sequencing and annotation.</title>
        <authorList>
            <consortium name="The Broad Institute Genomics Platform"/>
            <consortium name="The Broad Institute Genome Sequencing Center for Infectious Disease"/>
            <person name="Wu L."/>
            <person name="Ma J."/>
        </authorList>
    </citation>
    <scope>NUCLEOTIDE SEQUENCE [LARGE SCALE GENOMIC DNA]</scope>
    <source>
        <strain evidence="2">CCM 8702</strain>
    </source>
</reference>
<organism evidence="1 2">
    <name type="scientific">Saccharibacillus endophyticus</name>
    <dbReference type="NCBI Taxonomy" id="2060666"/>
    <lineage>
        <taxon>Bacteria</taxon>
        <taxon>Bacillati</taxon>
        <taxon>Bacillota</taxon>
        <taxon>Bacilli</taxon>
        <taxon>Bacillales</taxon>
        <taxon>Paenibacillaceae</taxon>
        <taxon>Saccharibacillus</taxon>
    </lineage>
</organism>